<dbReference type="AlphaFoldDB" id="A0A4Y2CIK3"/>
<sequence length="162" mass="18798">MSPCLMPLRQLYRPMSPYLMPLRQLYRPMSPCLMPLRQLYRLSGHGTDVGDIGKNAFQGRLHKTEIPGQSKQHQNPLFSIIRTITRNFSAYDPPKRSVTYFQNAFQGRLHKIEIPGQSKPYQDLLFGIIRTVTRNFRAYDLAKITITFSLIRALRICKLAPF</sequence>
<proteinExistence type="predicted"/>
<protein>
    <submittedName>
        <fullName evidence="1">Uncharacterized protein</fullName>
    </submittedName>
</protein>
<name>A0A4Y2CIK3_ARAVE</name>
<dbReference type="Proteomes" id="UP000499080">
    <property type="component" value="Unassembled WGS sequence"/>
</dbReference>
<keyword evidence="2" id="KW-1185">Reference proteome</keyword>
<gene>
    <name evidence="1" type="ORF">AVEN_41076_1</name>
</gene>
<dbReference type="EMBL" id="BGPR01000200">
    <property type="protein sequence ID" value="GBM04271.1"/>
    <property type="molecule type" value="Genomic_DNA"/>
</dbReference>
<evidence type="ECO:0000313" key="1">
    <source>
        <dbReference type="EMBL" id="GBM04271.1"/>
    </source>
</evidence>
<accession>A0A4Y2CIK3</accession>
<evidence type="ECO:0000313" key="2">
    <source>
        <dbReference type="Proteomes" id="UP000499080"/>
    </source>
</evidence>
<organism evidence="1 2">
    <name type="scientific">Araneus ventricosus</name>
    <name type="common">Orbweaver spider</name>
    <name type="synonym">Epeira ventricosa</name>
    <dbReference type="NCBI Taxonomy" id="182803"/>
    <lineage>
        <taxon>Eukaryota</taxon>
        <taxon>Metazoa</taxon>
        <taxon>Ecdysozoa</taxon>
        <taxon>Arthropoda</taxon>
        <taxon>Chelicerata</taxon>
        <taxon>Arachnida</taxon>
        <taxon>Araneae</taxon>
        <taxon>Araneomorphae</taxon>
        <taxon>Entelegynae</taxon>
        <taxon>Araneoidea</taxon>
        <taxon>Araneidae</taxon>
        <taxon>Araneus</taxon>
    </lineage>
</organism>
<comment type="caution">
    <text evidence="1">The sequence shown here is derived from an EMBL/GenBank/DDBJ whole genome shotgun (WGS) entry which is preliminary data.</text>
</comment>
<reference evidence="1 2" key="1">
    <citation type="journal article" date="2019" name="Sci. Rep.">
        <title>Orb-weaving spider Araneus ventricosus genome elucidates the spidroin gene catalogue.</title>
        <authorList>
            <person name="Kono N."/>
            <person name="Nakamura H."/>
            <person name="Ohtoshi R."/>
            <person name="Moran D.A.P."/>
            <person name="Shinohara A."/>
            <person name="Yoshida Y."/>
            <person name="Fujiwara M."/>
            <person name="Mori M."/>
            <person name="Tomita M."/>
            <person name="Arakawa K."/>
        </authorList>
    </citation>
    <scope>NUCLEOTIDE SEQUENCE [LARGE SCALE GENOMIC DNA]</scope>
</reference>